<name>A0A2V3TZQ3_9HYPH</name>
<dbReference type="OrthoDB" id="7854191at2"/>
<evidence type="ECO:0000256" key="1">
    <source>
        <dbReference type="ARBA" id="ARBA00023239"/>
    </source>
</evidence>
<dbReference type="Gene3D" id="3.90.850.10">
    <property type="entry name" value="Fumarylacetoacetase-like, C-terminal domain"/>
    <property type="match status" value="1"/>
</dbReference>
<evidence type="ECO:0000259" key="2">
    <source>
        <dbReference type="Pfam" id="PF01557"/>
    </source>
</evidence>
<sequence length="250" mass="26246">MSLPDRIQDAATILAEAHRTGTAIESLPANLVSSAAEAYAVQERVVQLLDQDVVGWKAGFDADGQPMCAPIMARVSRHGGPELPVFGSAPCAIEVEIAYILDADVPADAPVADAQSVVSQIALGMELIQSRYRDRAAQPFLAMLADGLANGGYYLAAQSRWADAPDLKAMHLTVMRDGETIWDKTVAHPQVDPATPLNALLAAPPRHCGGLRKGQFITTGTLNGAPTVPVPSSVAALTVIGPLAAKLVKR</sequence>
<dbReference type="GO" id="GO:0005737">
    <property type="term" value="C:cytoplasm"/>
    <property type="evidence" value="ECO:0007669"/>
    <property type="project" value="TreeGrafter"/>
</dbReference>
<gene>
    <name evidence="3" type="ORF">C7450_111236</name>
</gene>
<dbReference type="PANTHER" id="PTHR30143">
    <property type="entry name" value="ACID HYDRATASE"/>
    <property type="match status" value="1"/>
</dbReference>
<keyword evidence="1" id="KW-0456">Lyase</keyword>
<dbReference type="AlphaFoldDB" id="A0A2V3TZQ3"/>
<organism evidence="3 4">
    <name type="scientific">Chelatococcus asaccharovorans</name>
    <dbReference type="NCBI Taxonomy" id="28210"/>
    <lineage>
        <taxon>Bacteria</taxon>
        <taxon>Pseudomonadati</taxon>
        <taxon>Pseudomonadota</taxon>
        <taxon>Alphaproteobacteria</taxon>
        <taxon>Hyphomicrobiales</taxon>
        <taxon>Chelatococcaceae</taxon>
        <taxon>Chelatococcus</taxon>
    </lineage>
</organism>
<dbReference type="EMBL" id="QJJK01000011">
    <property type="protein sequence ID" value="PXW54703.1"/>
    <property type="molecule type" value="Genomic_DNA"/>
</dbReference>
<dbReference type="Pfam" id="PF01557">
    <property type="entry name" value="FAA_hydrolase"/>
    <property type="match status" value="1"/>
</dbReference>
<dbReference type="SUPFAM" id="SSF56529">
    <property type="entry name" value="FAH"/>
    <property type="match status" value="1"/>
</dbReference>
<protein>
    <submittedName>
        <fullName evidence="3">2-keto-4-pentenoate hydratase</fullName>
    </submittedName>
</protein>
<dbReference type="PANTHER" id="PTHR30143:SF0">
    <property type="entry name" value="2-KETO-4-PENTENOATE HYDRATASE"/>
    <property type="match status" value="1"/>
</dbReference>
<reference evidence="3 4" key="1">
    <citation type="submission" date="2018-05" db="EMBL/GenBank/DDBJ databases">
        <title>Genomic Encyclopedia of Type Strains, Phase IV (KMG-IV): sequencing the most valuable type-strain genomes for metagenomic binning, comparative biology and taxonomic classification.</title>
        <authorList>
            <person name="Goeker M."/>
        </authorList>
    </citation>
    <scope>NUCLEOTIDE SEQUENCE [LARGE SCALE GENOMIC DNA]</scope>
    <source>
        <strain evidence="3 4">DSM 6462</strain>
    </source>
</reference>
<dbReference type="InterPro" id="IPR050772">
    <property type="entry name" value="Hydratase-Decarb/MhpD_sf"/>
</dbReference>
<evidence type="ECO:0000313" key="4">
    <source>
        <dbReference type="Proteomes" id="UP000248021"/>
    </source>
</evidence>
<comment type="caution">
    <text evidence="3">The sequence shown here is derived from an EMBL/GenBank/DDBJ whole genome shotgun (WGS) entry which is preliminary data.</text>
</comment>
<dbReference type="Proteomes" id="UP000248021">
    <property type="component" value="Unassembled WGS sequence"/>
</dbReference>
<feature type="domain" description="Fumarylacetoacetase-like C-terminal" evidence="2">
    <location>
        <begin position="88"/>
        <end position="225"/>
    </location>
</feature>
<dbReference type="GO" id="GO:0008684">
    <property type="term" value="F:2-oxopent-4-enoate hydratase activity"/>
    <property type="evidence" value="ECO:0007669"/>
    <property type="project" value="TreeGrafter"/>
</dbReference>
<keyword evidence="4" id="KW-1185">Reference proteome</keyword>
<proteinExistence type="predicted"/>
<dbReference type="InterPro" id="IPR011234">
    <property type="entry name" value="Fumarylacetoacetase-like_C"/>
</dbReference>
<dbReference type="RefSeq" id="WP_110377154.1">
    <property type="nucleotide sequence ID" value="NZ_JAHBRY010000001.1"/>
</dbReference>
<dbReference type="InterPro" id="IPR036663">
    <property type="entry name" value="Fumarylacetoacetase_C_sf"/>
</dbReference>
<accession>A0A2V3TZQ3</accession>
<evidence type="ECO:0000313" key="3">
    <source>
        <dbReference type="EMBL" id="PXW54703.1"/>
    </source>
</evidence>